<dbReference type="Pfam" id="PF09282">
    <property type="entry name" value="Mago-bind"/>
    <property type="match status" value="1"/>
</dbReference>
<keyword evidence="4" id="KW-1185">Reference proteome</keyword>
<dbReference type="STRING" id="597362.K5XYC2"/>
<dbReference type="EMBL" id="JH971389">
    <property type="protein sequence ID" value="EKM80350.1"/>
    <property type="molecule type" value="Genomic_DNA"/>
</dbReference>
<dbReference type="InterPro" id="IPR039333">
    <property type="entry name" value="PYM1"/>
</dbReference>
<dbReference type="PANTHER" id="PTHR22959:SF0">
    <property type="entry name" value="PARTNER OF Y14 AND MAGO"/>
    <property type="match status" value="1"/>
</dbReference>
<dbReference type="GO" id="GO:0005737">
    <property type="term" value="C:cytoplasm"/>
    <property type="evidence" value="ECO:0007669"/>
    <property type="project" value="TreeGrafter"/>
</dbReference>
<dbReference type="KEGG" id="abp:AGABI1DRAFT84810"/>
<dbReference type="eggNOG" id="ENOG502S8TR">
    <property type="taxonomic scope" value="Eukaryota"/>
</dbReference>
<dbReference type="SUPFAM" id="SSF101931">
    <property type="entry name" value="Pym (Within the bgcn gene intron protein, WIBG), N-terminal domain"/>
    <property type="match status" value="1"/>
</dbReference>
<feature type="compositionally biased region" description="Low complexity" evidence="1">
    <location>
        <begin position="135"/>
        <end position="145"/>
    </location>
</feature>
<evidence type="ECO:0000313" key="3">
    <source>
        <dbReference type="EMBL" id="EKM80350.1"/>
    </source>
</evidence>
<dbReference type="PANTHER" id="PTHR22959">
    <property type="entry name" value="PYM PROTEIN"/>
    <property type="match status" value="1"/>
</dbReference>
<dbReference type="GO" id="GO:0035145">
    <property type="term" value="C:exon-exon junction complex"/>
    <property type="evidence" value="ECO:0007669"/>
    <property type="project" value="TreeGrafter"/>
</dbReference>
<feature type="region of interest" description="Disordered" evidence="1">
    <location>
        <begin position="28"/>
        <end position="162"/>
    </location>
</feature>
<proteinExistence type="predicted"/>
<name>K5XYC2_AGABU</name>
<accession>K5XYC2</accession>
<sequence>MSRPPLNPEKTAAGIIVDPQTLQRVIPQTRRADGSVRKELKVRPGFTPQEDVKRFRGTKQAQMDASALPKGHIVGWVAPSTSNAKPKQNSAKKNAKRKEKRDEKKNNTAGEEPVRDNWEDEDEDDSASKAPDAGTDVTPVPTDTTKSPTLPPANKLKGTAVVSSNAIQKLAADLEKLSTK</sequence>
<dbReference type="OMA" id="HIVGWAP"/>
<feature type="compositionally biased region" description="Polar residues" evidence="1">
    <location>
        <begin position="79"/>
        <end position="89"/>
    </location>
</feature>
<protein>
    <recommendedName>
        <fullName evidence="2">WIBG Mago-binding domain-containing protein</fullName>
    </recommendedName>
</protein>
<evidence type="ECO:0000259" key="2">
    <source>
        <dbReference type="SMART" id="SM01273"/>
    </source>
</evidence>
<gene>
    <name evidence="3" type="ORF">AGABI1DRAFT_84810</name>
</gene>
<feature type="domain" description="WIBG Mago-binding" evidence="2">
    <location>
        <begin position="22"/>
        <end position="48"/>
    </location>
</feature>
<reference evidence="4" key="1">
    <citation type="journal article" date="2012" name="Proc. Natl. Acad. Sci. U.S.A.">
        <title>Genome sequence of the button mushroom Agaricus bisporus reveals mechanisms governing adaptation to a humic-rich ecological niche.</title>
        <authorList>
            <person name="Morin E."/>
            <person name="Kohler A."/>
            <person name="Baker A.R."/>
            <person name="Foulongne-Oriol M."/>
            <person name="Lombard V."/>
            <person name="Nagy L.G."/>
            <person name="Ohm R.A."/>
            <person name="Patyshakuliyeva A."/>
            <person name="Brun A."/>
            <person name="Aerts A.L."/>
            <person name="Bailey A.M."/>
            <person name="Billette C."/>
            <person name="Coutinho P.M."/>
            <person name="Deakin G."/>
            <person name="Doddapaneni H."/>
            <person name="Floudas D."/>
            <person name="Grimwood J."/>
            <person name="Hilden K."/>
            <person name="Kuees U."/>
            <person name="LaButti K.M."/>
            <person name="Lapidus A."/>
            <person name="Lindquist E.A."/>
            <person name="Lucas S.M."/>
            <person name="Murat C."/>
            <person name="Riley R.W."/>
            <person name="Salamov A.A."/>
            <person name="Schmutz J."/>
            <person name="Subramanian V."/>
            <person name="Woesten H.A.B."/>
            <person name="Xu J."/>
            <person name="Eastwood D.C."/>
            <person name="Foster G.D."/>
            <person name="Sonnenberg A.S."/>
            <person name="Cullen D."/>
            <person name="de Vries R.P."/>
            <person name="Lundell T."/>
            <person name="Hibbett D.S."/>
            <person name="Henrissat B."/>
            <person name="Burton K.S."/>
            <person name="Kerrigan R.W."/>
            <person name="Challen M.P."/>
            <person name="Grigoriev I.V."/>
            <person name="Martin F."/>
        </authorList>
    </citation>
    <scope>NUCLEOTIDE SEQUENCE [LARGE SCALE GENOMIC DNA]</scope>
    <source>
        <strain evidence="4">JB137-S8 / ATCC MYA-4627 / FGSC 10392</strain>
    </source>
</reference>
<dbReference type="OrthoDB" id="21625at2759"/>
<dbReference type="InterPro" id="IPR015362">
    <property type="entry name" value="WIBG_mago-bd"/>
</dbReference>
<evidence type="ECO:0000256" key="1">
    <source>
        <dbReference type="SAM" id="MobiDB-lite"/>
    </source>
</evidence>
<dbReference type="RefSeq" id="XP_007329518.1">
    <property type="nucleotide sequence ID" value="XM_007329456.1"/>
</dbReference>
<dbReference type="InterPro" id="IPR036348">
    <property type="entry name" value="WIBG_N_sf"/>
</dbReference>
<dbReference type="GeneID" id="18832013"/>
<feature type="compositionally biased region" description="Basic and acidic residues" evidence="1">
    <location>
        <begin position="30"/>
        <end position="42"/>
    </location>
</feature>
<dbReference type="GO" id="GO:0003723">
    <property type="term" value="F:RNA binding"/>
    <property type="evidence" value="ECO:0007669"/>
    <property type="project" value="TreeGrafter"/>
</dbReference>
<evidence type="ECO:0000313" key="4">
    <source>
        <dbReference type="Proteomes" id="UP000008493"/>
    </source>
</evidence>
<dbReference type="HOGENOM" id="CLU_096585_0_0_1"/>
<organism evidence="3 4">
    <name type="scientific">Agaricus bisporus var. burnettii (strain JB137-S8 / ATCC MYA-4627 / FGSC 10392)</name>
    <name type="common">White button mushroom</name>
    <dbReference type="NCBI Taxonomy" id="597362"/>
    <lineage>
        <taxon>Eukaryota</taxon>
        <taxon>Fungi</taxon>
        <taxon>Dikarya</taxon>
        <taxon>Basidiomycota</taxon>
        <taxon>Agaricomycotina</taxon>
        <taxon>Agaricomycetes</taxon>
        <taxon>Agaricomycetidae</taxon>
        <taxon>Agaricales</taxon>
        <taxon>Agaricineae</taxon>
        <taxon>Agaricaceae</taxon>
        <taxon>Agaricus</taxon>
    </lineage>
</organism>
<dbReference type="GO" id="GO:1903259">
    <property type="term" value="P:exon-exon junction complex disassembly"/>
    <property type="evidence" value="ECO:0007669"/>
    <property type="project" value="InterPro"/>
</dbReference>
<feature type="compositionally biased region" description="Basic and acidic residues" evidence="1">
    <location>
        <begin position="100"/>
        <end position="117"/>
    </location>
</feature>
<dbReference type="AlphaFoldDB" id="K5XYC2"/>
<dbReference type="SMART" id="SM01273">
    <property type="entry name" value="Mago-bind"/>
    <property type="match status" value="1"/>
</dbReference>
<dbReference type="Proteomes" id="UP000008493">
    <property type="component" value="Unassembled WGS sequence"/>
</dbReference>
<dbReference type="InParanoid" id="K5XYC2"/>